<comment type="similarity">
    <text evidence="1">Belongs to the ARG7 family.</text>
</comment>
<comment type="caution">
    <text evidence="2">The sequence shown here is derived from an EMBL/GenBank/DDBJ whole genome shotgun (WGS) entry which is preliminary data.</text>
</comment>
<dbReference type="InterPro" id="IPR003676">
    <property type="entry name" value="SAUR_fam"/>
</dbReference>
<organism evidence="2 3">
    <name type="scientific">Escallonia herrerae</name>
    <dbReference type="NCBI Taxonomy" id="1293975"/>
    <lineage>
        <taxon>Eukaryota</taxon>
        <taxon>Viridiplantae</taxon>
        <taxon>Streptophyta</taxon>
        <taxon>Embryophyta</taxon>
        <taxon>Tracheophyta</taxon>
        <taxon>Spermatophyta</taxon>
        <taxon>Magnoliopsida</taxon>
        <taxon>eudicotyledons</taxon>
        <taxon>Gunneridae</taxon>
        <taxon>Pentapetalae</taxon>
        <taxon>asterids</taxon>
        <taxon>campanulids</taxon>
        <taxon>Escalloniales</taxon>
        <taxon>Escalloniaceae</taxon>
        <taxon>Escallonia</taxon>
    </lineage>
</organism>
<evidence type="ECO:0000313" key="3">
    <source>
        <dbReference type="Proteomes" id="UP001188597"/>
    </source>
</evidence>
<dbReference type="PANTHER" id="PTHR31374">
    <property type="entry name" value="AUXIN-INDUCED PROTEIN-LIKE-RELATED"/>
    <property type="match status" value="1"/>
</dbReference>
<dbReference type="GO" id="GO:0009733">
    <property type="term" value="P:response to auxin"/>
    <property type="evidence" value="ECO:0007669"/>
    <property type="project" value="InterPro"/>
</dbReference>
<evidence type="ECO:0000313" key="2">
    <source>
        <dbReference type="EMBL" id="KAK3008335.1"/>
    </source>
</evidence>
<proteinExistence type="inferred from homology"/>
<sequence>MRMTKLQSHAVVSRTYAKVGQLSLFLTGFLTVQTFTLSLSVFLRDSSGYIYVILRAKNKALERKKAISKLRMSGKRRSGSIKSLLLGKRSASHIGKFEEVNDSTTTVPDDVKEGHFAVIAMEDDELKRFIVPLSCLTHPSFLRLLEQAAEEYGFNHDGALTVPCRPSELERMLVKSF</sequence>
<reference evidence="2" key="1">
    <citation type="submission" date="2022-12" db="EMBL/GenBank/DDBJ databases">
        <title>Draft genome assemblies for two species of Escallonia (Escalloniales).</title>
        <authorList>
            <person name="Chanderbali A."/>
            <person name="Dervinis C."/>
            <person name="Anghel I."/>
            <person name="Soltis D."/>
            <person name="Soltis P."/>
            <person name="Zapata F."/>
        </authorList>
    </citation>
    <scope>NUCLEOTIDE SEQUENCE</scope>
    <source>
        <strain evidence="2">UCBG64.0493</strain>
        <tissue evidence="2">Leaf</tissue>
    </source>
</reference>
<dbReference type="PANTHER" id="PTHR31374:SF264">
    <property type="entry name" value="AUXIN-RESPONSIVE PROTEIN SAUR36-LIKE"/>
    <property type="match status" value="1"/>
</dbReference>
<gene>
    <name evidence="2" type="ORF">RJ639_015323</name>
</gene>
<protein>
    <recommendedName>
        <fullName evidence="4">Small auxin up regulated protein</fullName>
    </recommendedName>
</protein>
<keyword evidence="3" id="KW-1185">Reference proteome</keyword>
<evidence type="ECO:0008006" key="4">
    <source>
        <dbReference type="Google" id="ProtNLM"/>
    </source>
</evidence>
<name>A0AA88VGN4_9ASTE</name>
<dbReference type="AlphaFoldDB" id="A0AA88VGN4"/>
<dbReference type="EMBL" id="JAVXUP010001762">
    <property type="protein sequence ID" value="KAK3008335.1"/>
    <property type="molecule type" value="Genomic_DNA"/>
</dbReference>
<evidence type="ECO:0000256" key="1">
    <source>
        <dbReference type="ARBA" id="ARBA00006974"/>
    </source>
</evidence>
<dbReference type="Proteomes" id="UP001188597">
    <property type="component" value="Unassembled WGS sequence"/>
</dbReference>
<accession>A0AA88VGN4</accession>
<dbReference type="Pfam" id="PF02519">
    <property type="entry name" value="Auxin_inducible"/>
    <property type="match status" value="1"/>
</dbReference>